<evidence type="ECO:0000313" key="2">
    <source>
        <dbReference type="Proteomes" id="UP001066276"/>
    </source>
</evidence>
<accession>A0AAV7MN71</accession>
<dbReference type="Proteomes" id="UP001066276">
    <property type="component" value="Chromosome 9"/>
</dbReference>
<dbReference type="EMBL" id="JANPWB010000013">
    <property type="protein sequence ID" value="KAJ1104831.1"/>
    <property type="molecule type" value="Genomic_DNA"/>
</dbReference>
<sequence>MVVLRRAPMLGDMTLCVLKPFAQVTKFMLVQKWKGGGCELLGELCFGEEFITQADAIDSFELGLGPYLQYAKLAAMARDLWLCFP</sequence>
<evidence type="ECO:0000313" key="1">
    <source>
        <dbReference type="EMBL" id="KAJ1104831.1"/>
    </source>
</evidence>
<dbReference type="AlphaFoldDB" id="A0AAV7MN71"/>
<proteinExistence type="predicted"/>
<reference evidence="1" key="1">
    <citation type="journal article" date="2022" name="bioRxiv">
        <title>Sequencing and chromosome-scale assembly of the giantPleurodeles waltlgenome.</title>
        <authorList>
            <person name="Brown T."/>
            <person name="Elewa A."/>
            <person name="Iarovenko S."/>
            <person name="Subramanian E."/>
            <person name="Araus A.J."/>
            <person name="Petzold A."/>
            <person name="Susuki M."/>
            <person name="Suzuki K.-i.T."/>
            <person name="Hayashi T."/>
            <person name="Toyoda A."/>
            <person name="Oliveira C."/>
            <person name="Osipova E."/>
            <person name="Leigh N.D."/>
            <person name="Simon A."/>
            <person name="Yun M.H."/>
        </authorList>
    </citation>
    <scope>NUCLEOTIDE SEQUENCE</scope>
    <source>
        <strain evidence="1">20211129_DDA</strain>
        <tissue evidence="1">Liver</tissue>
    </source>
</reference>
<comment type="caution">
    <text evidence="1">The sequence shown here is derived from an EMBL/GenBank/DDBJ whole genome shotgun (WGS) entry which is preliminary data.</text>
</comment>
<gene>
    <name evidence="1" type="ORF">NDU88_002240</name>
</gene>
<organism evidence="1 2">
    <name type="scientific">Pleurodeles waltl</name>
    <name type="common">Iberian ribbed newt</name>
    <dbReference type="NCBI Taxonomy" id="8319"/>
    <lineage>
        <taxon>Eukaryota</taxon>
        <taxon>Metazoa</taxon>
        <taxon>Chordata</taxon>
        <taxon>Craniata</taxon>
        <taxon>Vertebrata</taxon>
        <taxon>Euteleostomi</taxon>
        <taxon>Amphibia</taxon>
        <taxon>Batrachia</taxon>
        <taxon>Caudata</taxon>
        <taxon>Salamandroidea</taxon>
        <taxon>Salamandridae</taxon>
        <taxon>Pleurodelinae</taxon>
        <taxon>Pleurodeles</taxon>
    </lineage>
</organism>
<protein>
    <submittedName>
        <fullName evidence="1">Uncharacterized protein</fullName>
    </submittedName>
</protein>
<keyword evidence="2" id="KW-1185">Reference proteome</keyword>
<name>A0AAV7MN71_PLEWA</name>